<evidence type="ECO:0000313" key="1">
    <source>
        <dbReference type="EMBL" id="PIW16784.1"/>
    </source>
</evidence>
<dbReference type="Proteomes" id="UP000231019">
    <property type="component" value="Unassembled WGS sequence"/>
</dbReference>
<accession>A0A2M7G4F3</accession>
<reference evidence="1 2" key="1">
    <citation type="submission" date="2017-09" db="EMBL/GenBank/DDBJ databases">
        <title>Depth-based differentiation of microbial function through sediment-hosted aquifers and enrichment of novel symbionts in the deep terrestrial subsurface.</title>
        <authorList>
            <person name="Probst A.J."/>
            <person name="Ladd B."/>
            <person name="Jarett J.K."/>
            <person name="Geller-Mcgrath D.E."/>
            <person name="Sieber C.M."/>
            <person name="Emerson J.B."/>
            <person name="Anantharaman K."/>
            <person name="Thomas B.C."/>
            <person name="Malmstrom R."/>
            <person name="Stieglmeier M."/>
            <person name="Klingl A."/>
            <person name="Woyke T."/>
            <person name="Ryan C.M."/>
            <person name="Banfield J.F."/>
        </authorList>
    </citation>
    <scope>NUCLEOTIDE SEQUENCE [LARGE SCALE GENOMIC DNA]</scope>
    <source>
        <strain evidence="1">CG17_big_fil_post_rev_8_21_14_2_50_48_46</strain>
    </source>
</reference>
<comment type="caution">
    <text evidence="1">The sequence shown here is derived from an EMBL/GenBank/DDBJ whole genome shotgun (WGS) entry which is preliminary data.</text>
</comment>
<sequence length="228" mass="26296">MKNARIKKSLLFTCLFLGIQFVPFSVNNDSLESVLAASQSILPQPLFDVRKNYQDPAKGLMYPRGLPFYIESYLGQSSTDIKPDLSYKQSKEKIKSYSAILHWDLDEIRPLSYHLLSGNRVIAYLLLEAVGASEKELSRNLLETAFSQNPSYLQGRFQLLPQMELTVYEKRHEGYIERYIFGKNNFLEIPAQENLAEMFYPENLEGSFDSAIVKAIQEWINTQATYRK</sequence>
<name>A0A2M7G4F3_9BACT</name>
<dbReference type="AlphaFoldDB" id="A0A2M7G4F3"/>
<proteinExistence type="predicted"/>
<dbReference type="EMBL" id="PFFQ01000035">
    <property type="protein sequence ID" value="PIW16784.1"/>
    <property type="molecule type" value="Genomic_DNA"/>
</dbReference>
<protein>
    <submittedName>
        <fullName evidence="1">Uncharacterized protein</fullName>
    </submittedName>
</protein>
<organism evidence="1 2">
    <name type="scientific">bacterium (Candidatus Blackallbacteria) CG17_big_fil_post_rev_8_21_14_2_50_48_46</name>
    <dbReference type="NCBI Taxonomy" id="2014261"/>
    <lineage>
        <taxon>Bacteria</taxon>
        <taxon>Candidatus Blackallbacteria</taxon>
    </lineage>
</organism>
<gene>
    <name evidence="1" type="ORF">COW36_11610</name>
</gene>
<evidence type="ECO:0000313" key="2">
    <source>
        <dbReference type="Proteomes" id="UP000231019"/>
    </source>
</evidence>